<dbReference type="InterPro" id="IPR017961">
    <property type="entry name" value="DNA_pol_Y-fam_little_finger"/>
</dbReference>
<evidence type="ECO:0000256" key="12">
    <source>
        <dbReference type="ARBA" id="ARBA00023125"/>
    </source>
</evidence>
<dbReference type="SUPFAM" id="SSF100879">
    <property type="entry name" value="Lesion bypass DNA polymerase (Y-family), little finger domain"/>
    <property type="match status" value="1"/>
</dbReference>
<dbReference type="FunFam" id="1.10.150.20:FF:000019">
    <property type="entry name" value="DNA polymerase IV"/>
    <property type="match status" value="1"/>
</dbReference>
<reference evidence="17" key="1">
    <citation type="journal article" date="2014" name="Int. J. Syst. Evol. Microbiol.">
        <title>Complete genome sequence of Corynebacterium casei LMG S-19264T (=DSM 44701T), isolated from a smear-ripened cheese.</title>
        <authorList>
            <consortium name="US DOE Joint Genome Institute (JGI-PGF)"/>
            <person name="Walter F."/>
            <person name="Albersmeier A."/>
            <person name="Kalinowski J."/>
            <person name="Ruckert C."/>
        </authorList>
    </citation>
    <scope>NUCLEOTIDE SEQUENCE</scope>
    <source>
        <strain evidence="17">KCTC 23430</strain>
    </source>
</reference>
<keyword evidence="12 15" id="KW-0238">DNA-binding</keyword>
<evidence type="ECO:0000256" key="3">
    <source>
        <dbReference type="ARBA" id="ARBA00022457"/>
    </source>
</evidence>
<dbReference type="EMBL" id="BMYM01000001">
    <property type="protein sequence ID" value="GHD26363.1"/>
    <property type="molecule type" value="Genomic_DNA"/>
</dbReference>
<feature type="binding site" evidence="15">
    <location>
        <position position="106"/>
    </location>
    <ligand>
        <name>Mg(2+)</name>
        <dbReference type="ChEBI" id="CHEBI:18420"/>
    </ligand>
</feature>
<dbReference type="InterPro" id="IPR050116">
    <property type="entry name" value="DNA_polymerase-Y"/>
</dbReference>
<evidence type="ECO:0000259" key="16">
    <source>
        <dbReference type="PROSITE" id="PS50173"/>
    </source>
</evidence>
<dbReference type="InterPro" id="IPR036775">
    <property type="entry name" value="DNA_pol_Y-fam_lit_finger_sf"/>
</dbReference>
<comment type="similarity">
    <text evidence="2 15">Belongs to the DNA polymerase type-Y family.</text>
</comment>
<protein>
    <recommendedName>
        <fullName evidence="15">DNA polymerase IV</fullName>
        <shortName evidence="15">Pol IV</shortName>
        <ecNumber evidence="15">2.7.7.7</ecNumber>
    </recommendedName>
</protein>
<evidence type="ECO:0000256" key="11">
    <source>
        <dbReference type="ARBA" id="ARBA00022932"/>
    </source>
</evidence>
<dbReference type="SUPFAM" id="SSF56672">
    <property type="entry name" value="DNA/RNA polymerases"/>
    <property type="match status" value="1"/>
</dbReference>
<evidence type="ECO:0000256" key="7">
    <source>
        <dbReference type="ARBA" id="ARBA00022705"/>
    </source>
</evidence>
<gene>
    <name evidence="15 17" type="primary">dinB</name>
    <name evidence="17" type="ORF">GCM10007053_03220</name>
</gene>
<dbReference type="Proteomes" id="UP000644693">
    <property type="component" value="Unassembled WGS sequence"/>
</dbReference>
<comment type="function">
    <text evidence="15">Poorly processive, error-prone DNA polymerase involved in untargeted mutagenesis. Copies undamaged DNA at stalled replication forks, which arise in vivo from mismatched or misaligned primer ends. These misaligned primers can be extended by PolIV. Exhibits no 3'-5' exonuclease (proofreading) activity. May be involved in translesional synthesis, in conjunction with the beta clamp from PolIII.</text>
</comment>
<dbReference type="Gene3D" id="3.30.70.270">
    <property type="match status" value="1"/>
</dbReference>
<accession>A0A918XCX8</accession>
<dbReference type="FunFam" id="3.40.1170.60:FF:000001">
    <property type="entry name" value="DNA polymerase IV"/>
    <property type="match status" value="1"/>
</dbReference>
<keyword evidence="11 15" id="KW-0239">DNA-directed DNA polymerase</keyword>
<dbReference type="PANTHER" id="PTHR11076:SF33">
    <property type="entry name" value="DNA POLYMERASE KAPPA"/>
    <property type="match status" value="1"/>
</dbReference>
<dbReference type="GO" id="GO:0006281">
    <property type="term" value="P:DNA repair"/>
    <property type="evidence" value="ECO:0007669"/>
    <property type="project" value="UniProtKB-UniRule"/>
</dbReference>
<organism evidence="17 18">
    <name type="scientific">Parahalioglobus pacificus</name>
    <dbReference type="NCBI Taxonomy" id="930806"/>
    <lineage>
        <taxon>Bacteria</taxon>
        <taxon>Pseudomonadati</taxon>
        <taxon>Pseudomonadota</taxon>
        <taxon>Gammaproteobacteria</taxon>
        <taxon>Cellvibrionales</taxon>
        <taxon>Halieaceae</taxon>
        <taxon>Parahalioglobus</taxon>
    </lineage>
</organism>
<evidence type="ECO:0000256" key="13">
    <source>
        <dbReference type="ARBA" id="ARBA00023204"/>
    </source>
</evidence>
<dbReference type="GO" id="GO:0042276">
    <property type="term" value="P:error-prone translesion synthesis"/>
    <property type="evidence" value="ECO:0007669"/>
    <property type="project" value="TreeGrafter"/>
</dbReference>
<keyword evidence="6 15" id="KW-0548">Nucleotidyltransferase</keyword>
<keyword evidence="3 15" id="KW-0515">Mutator protein</keyword>
<dbReference type="NCBIfam" id="NF002677">
    <property type="entry name" value="PRK02406.1"/>
    <property type="match status" value="1"/>
</dbReference>
<dbReference type="InterPro" id="IPR053848">
    <property type="entry name" value="IMS_HHH_1"/>
</dbReference>
<keyword evidence="9 15" id="KW-0227">DNA damage</keyword>
<dbReference type="GO" id="GO:0005829">
    <property type="term" value="C:cytosol"/>
    <property type="evidence" value="ECO:0007669"/>
    <property type="project" value="TreeGrafter"/>
</dbReference>
<comment type="subunit">
    <text evidence="15">Monomer.</text>
</comment>
<comment type="cofactor">
    <cofactor evidence="15">
        <name>Mg(2+)</name>
        <dbReference type="ChEBI" id="CHEBI:18420"/>
    </cofactor>
    <text evidence="15">Binds 2 magnesium ions per subunit.</text>
</comment>
<dbReference type="Gene3D" id="3.40.1170.60">
    <property type="match status" value="1"/>
</dbReference>
<comment type="catalytic activity">
    <reaction evidence="14 15">
        <text>DNA(n) + a 2'-deoxyribonucleoside 5'-triphosphate = DNA(n+1) + diphosphate</text>
        <dbReference type="Rhea" id="RHEA:22508"/>
        <dbReference type="Rhea" id="RHEA-COMP:17339"/>
        <dbReference type="Rhea" id="RHEA-COMP:17340"/>
        <dbReference type="ChEBI" id="CHEBI:33019"/>
        <dbReference type="ChEBI" id="CHEBI:61560"/>
        <dbReference type="ChEBI" id="CHEBI:173112"/>
        <dbReference type="EC" id="2.7.7.7"/>
    </reaction>
</comment>
<evidence type="ECO:0000256" key="14">
    <source>
        <dbReference type="ARBA" id="ARBA00049244"/>
    </source>
</evidence>
<dbReference type="Gene3D" id="3.30.1490.100">
    <property type="entry name" value="DNA polymerase, Y-family, little finger domain"/>
    <property type="match status" value="1"/>
</dbReference>
<dbReference type="CDD" id="cd03586">
    <property type="entry name" value="PolY_Pol_IV_kappa"/>
    <property type="match status" value="1"/>
</dbReference>
<name>A0A918XCX8_9GAMM</name>
<evidence type="ECO:0000256" key="4">
    <source>
        <dbReference type="ARBA" id="ARBA00022490"/>
    </source>
</evidence>
<feature type="domain" description="UmuC" evidence="16">
    <location>
        <begin position="7"/>
        <end position="188"/>
    </location>
</feature>
<proteinExistence type="inferred from homology"/>
<reference evidence="17" key="2">
    <citation type="submission" date="2020-09" db="EMBL/GenBank/DDBJ databases">
        <authorList>
            <person name="Sun Q."/>
            <person name="Kim S."/>
        </authorList>
    </citation>
    <scope>NUCLEOTIDE SEQUENCE</scope>
    <source>
        <strain evidence="17">KCTC 23430</strain>
    </source>
</reference>
<dbReference type="InterPro" id="IPR001126">
    <property type="entry name" value="UmuC"/>
</dbReference>
<dbReference type="GO" id="GO:0009432">
    <property type="term" value="P:SOS response"/>
    <property type="evidence" value="ECO:0007669"/>
    <property type="project" value="UniProtKB-ARBA"/>
</dbReference>
<feature type="active site" evidence="15">
    <location>
        <position position="107"/>
    </location>
</feature>
<dbReference type="PROSITE" id="PS50173">
    <property type="entry name" value="UMUC"/>
    <property type="match status" value="1"/>
</dbReference>
<keyword evidence="5 15" id="KW-0808">Transferase</keyword>
<comment type="caution">
    <text evidence="17">The sequence shown here is derived from an EMBL/GenBank/DDBJ whole genome shotgun (WGS) entry which is preliminary data.</text>
</comment>
<dbReference type="Pfam" id="PF11799">
    <property type="entry name" value="IMS_C"/>
    <property type="match status" value="1"/>
</dbReference>
<dbReference type="GO" id="GO:0006261">
    <property type="term" value="P:DNA-templated DNA replication"/>
    <property type="evidence" value="ECO:0007669"/>
    <property type="project" value="UniProtKB-UniRule"/>
</dbReference>
<dbReference type="InterPro" id="IPR022880">
    <property type="entry name" value="DNApol_IV"/>
</dbReference>
<dbReference type="Pfam" id="PF21999">
    <property type="entry name" value="IMS_HHH_1"/>
    <property type="match status" value="1"/>
</dbReference>
<dbReference type="PANTHER" id="PTHR11076">
    <property type="entry name" value="DNA REPAIR POLYMERASE UMUC / TRANSFERASE FAMILY MEMBER"/>
    <property type="match status" value="1"/>
</dbReference>
<keyword evidence="7 15" id="KW-0235">DNA replication</keyword>
<comment type="subcellular location">
    <subcellularLocation>
        <location evidence="1 15">Cytoplasm</location>
    </subcellularLocation>
</comment>
<dbReference type="InterPro" id="IPR043128">
    <property type="entry name" value="Rev_trsase/Diguanyl_cyclase"/>
</dbReference>
<evidence type="ECO:0000256" key="8">
    <source>
        <dbReference type="ARBA" id="ARBA00022723"/>
    </source>
</evidence>
<keyword evidence="10 15" id="KW-0460">Magnesium</keyword>
<evidence type="ECO:0000256" key="6">
    <source>
        <dbReference type="ARBA" id="ARBA00022695"/>
    </source>
</evidence>
<dbReference type="Pfam" id="PF00817">
    <property type="entry name" value="IMS"/>
    <property type="match status" value="1"/>
</dbReference>
<dbReference type="GO" id="GO:0003887">
    <property type="term" value="F:DNA-directed DNA polymerase activity"/>
    <property type="evidence" value="ECO:0007669"/>
    <property type="project" value="UniProtKB-UniRule"/>
</dbReference>
<feature type="binding site" evidence="15">
    <location>
        <position position="11"/>
    </location>
    <ligand>
        <name>Mg(2+)</name>
        <dbReference type="ChEBI" id="CHEBI:18420"/>
    </ligand>
</feature>
<evidence type="ECO:0000256" key="9">
    <source>
        <dbReference type="ARBA" id="ARBA00022763"/>
    </source>
</evidence>
<dbReference type="GO" id="GO:0000287">
    <property type="term" value="F:magnesium ion binding"/>
    <property type="evidence" value="ECO:0007669"/>
    <property type="project" value="UniProtKB-UniRule"/>
</dbReference>
<dbReference type="EC" id="2.7.7.7" evidence="15"/>
<dbReference type="AlphaFoldDB" id="A0A918XCX8"/>
<keyword evidence="18" id="KW-1185">Reference proteome</keyword>
<dbReference type="Gene3D" id="1.10.150.20">
    <property type="entry name" value="5' to 3' exonuclease, C-terminal subdomain"/>
    <property type="match status" value="1"/>
</dbReference>
<dbReference type="RefSeq" id="WP_229802526.1">
    <property type="nucleotide sequence ID" value="NZ_BMYM01000001.1"/>
</dbReference>
<sequence>MTRQRKIIHVDADCFYAAVEVREQPELAGQPLAVGGRASRRGVIATASYEAREYGVRSAMASSRALSLCPQLVILPPRFDLYRSVSQQFHAIFRQFTDCIEPLSLDEAYLDVSDCQAFEGSATLIAEEIRRRVRDELGLTVSAGIAPNKFLAKVASDWRKPDGQFTVAPAAIAEFVESLPVKRINGVGKVMTAKLADMGVTTCGDLQQVPLATLVKRFGKYGQRLSELARGEDERPVQPARVRKSISVERTFSDDITAPEDMQLAVADIVRELQQRFGKIADRYMPVKRVVKVKFRDFKQTTLEEILPDDGSHWDDISAYQRLLQGAWARGGRPVRLLGAGLRLKPLGDENDEQLTLFGEAQMAE</sequence>
<keyword evidence="8 15" id="KW-0479">Metal-binding</keyword>
<keyword evidence="13 15" id="KW-0234">DNA repair</keyword>
<dbReference type="InterPro" id="IPR043502">
    <property type="entry name" value="DNA/RNA_pol_sf"/>
</dbReference>
<evidence type="ECO:0000256" key="5">
    <source>
        <dbReference type="ARBA" id="ARBA00022679"/>
    </source>
</evidence>
<evidence type="ECO:0000313" key="18">
    <source>
        <dbReference type="Proteomes" id="UP000644693"/>
    </source>
</evidence>
<evidence type="ECO:0000256" key="1">
    <source>
        <dbReference type="ARBA" id="ARBA00004496"/>
    </source>
</evidence>
<evidence type="ECO:0000256" key="10">
    <source>
        <dbReference type="ARBA" id="ARBA00022842"/>
    </source>
</evidence>
<feature type="site" description="Substrate discrimination" evidence="15">
    <location>
        <position position="16"/>
    </location>
</feature>
<dbReference type="HAMAP" id="MF_01113">
    <property type="entry name" value="DNApol_IV"/>
    <property type="match status" value="1"/>
</dbReference>
<keyword evidence="4 15" id="KW-0963">Cytoplasm</keyword>
<evidence type="ECO:0000256" key="2">
    <source>
        <dbReference type="ARBA" id="ARBA00010945"/>
    </source>
</evidence>
<dbReference type="GO" id="GO:0003684">
    <property type="term" value="F:damaged DNA binding"/>
    <property type="evidence" value="ECO:0007669"/>
    <property type="project" value="InterPro"/>
</dbReference>
<evidence type="ECO:0000313" key="17">
    <source>
        <dbReference type="EMBL" id="GHD26363.1"/>
    </source>
</evidence>
<evidence type="ECO:0000256" key="15">
    <source>
        <dbReference type="HAMAP-Rule" id="MF_01113"/>
    </source>
</evidence>